<reference evidence="20" key="2">
    <citation type="journal article" date="2014" name="Nat. Commun.">
        <title>The cavefish genome reveals candidate genes for eye loss.</title>
        <authorList>
            <person name="McGaugh S.E."/>
            <person name="Gross J.B."/>
            <person name="Aken B."/>
            <person name="Blin M."/>
            <person name="Borowsky R."/>
            <person name="Chalopin D."/>
            <person name="Hinaux H."/>
            <person name="Jeffery W.R."/>
            <person name="Keene A."/>
            <person name="Ma L."/>
            <person name="Minx P."/>
            <person name="Murphy D."/>
            <person name="O'Quin K.E."/>
            <person name="Retaux S."/>
            <person name="Rohner N."/>
            <person name="Searle S.M."/>
            <person name="Stahl B.A."/>
            <person name="Tabin C."/>
            <person name="Volff J.N."/>
            <person name="Yoshizawa M."/>
            <person name="Warren W.C."/>
        </authorList>
    </citation>
    <scope>NUCLEOTIDE SEQUENCE [LARGE SCALE GENOMIC DNA]</scope>
    <source>
        <strain evidence="20">female</strain>
    </source>
</reference>
<reference evidence="19" key="4">
    <citation type="submission" date="2025-09" db="UniProtKB">
        <authorList>
            <consortium name="Ensembl"/>
        </authorList>
    </citation>
    <scope>IDENTIFICATION</scope>
</reference>
<evidence type="ECO:0000256" key="2">
    <source>
        <dbReference type="ARBA" id="ARBA00022475"/>
    </source>
</evidence>
<evidence type="ECO:0000256" key="5">
    <source>
        <dbReference type="ARBA" id="ARBA00022737"/>
    </source>
</evidence>
<comment type="subunit">
    <text evidence="15">Predominantly monomer of isoform CD22-beta. Also found as heterodimer of isoform CD22-beta and a shorter isoform. Interacts with PTPN6/SHP-1, LYN, SYK, PIK3R1/PIK3R2 and PLCG1 upon phosphorylation. Interacts with GRB2, INPP5D and SHC1 upon phosphorylation. May form a complex with INPP5D/SHIP, GRB2 and SHC1.</text>
</comment>
<dbReference type="GeneTree" id="ENSGT00940000165428"/>
<evidence type="ECO:0000256" key="9">
    <source>
        <dbReference type="ARBA" id="ARBA00023180"/>
    </source>
</evidence>
<dbReference type="STRING" id="7994.ENSAMXP00000006940"/>
<dbReference type="Pfam" id="PF08205">
    <property type="entry name" value="C2-set_2"/>
    <property type="match status" value="1"/>
</dbReference>
<dbReference type="InterPro" id="IPR013162">
    <property type="entry name" value="CD80_C2-set"/>
</dbReference>
<evidence type="ECO:0000313" key="20">
    <source>
        <dbReference type="Proteomes" id="UP000018467"/>
    </source>
</evidence>
<dbReference type="InterPro" id="IPR056386">
    <property type="entry name" value="Ig_CD22"/>
</dbReference>
<evidence type="ECO:0000256" key="14">
    <source>
        <dbReference type="ARBA" id="ARBA00045430"/>
    </source>
</evidence>
<feature type="domain" description="Ig-like" evidence="18">
    <location>
        <begin position="697"/>
        <end position="772"/>
    </location>
</feature>
<dbReference type="GO" id="GO:0030888">
    <property type="term" value="P:regulation of B cell proliferation"/>
    <property type="evidence" value="ECO:0007669"/>
    <property type="project" value="TreeGrafter"/>
</dbReference>
<protein>
    <recommendedName>
        <fullName evidence="12">B-cell receptor CD22</fullName>
    </recommendedName>
    <alternativeName>
        <fullName evidence="13">Sialic acid-binding Ig-like lectin 2</fullName>
    </alternativeName>
</protein>
<dbReference type="AlphaFoldDB" id="W5KH78"/>
<dbReference type="GO" id="GO:0050859">
    <property type="term" value="P:negative regulation of B cell receptor signaling pathway"/>
    <property type="evidence" value="ECO:0007669"/>
    <property type="project" value="TreeGrafter"/>
</dbReference>
<dbReference type="Pfam" id="PF13895">
    <property type="entry name" value="Ig_2"/>
    <property type="match status" value="3"/>
</dbReference>
<keyword evidence="20" id="KW-1185">Reference proteome</keyword>
<keyword evidence="8" id="KW-1015">Disulfide bond</keyword>
<feature type="transmembrane region" description="Helical" evidence="16">
    <location>
        <begin position="946"/>
        <end position="964"/>
    </location>
</feature>
<keyword evidence="16" id="KW-0812">Transmembrane</keyword>
<keyword evidence="9" id="KW-0325">Glycoprotein</keyword>
<proteinExistence type="inferred from homology"/>
<evidence type="ECO:0000256" key="4">
    <source>
        <dbReference type="ARBA" id="ARBA00022734"/>
    </source>
</evidence>
<dbReference type="PROSITE" id="PS50835">
    <property type="entry name" value="IG_LIKE"/>
    <property type="match status" value="6"/>
</dbReference>
<organism evidence="19 20">
    <name type="scientific">Astyanax mexicanus</name>
    <name type="common">Blind cave fish</name>
    <name type="synonym">Astyanax fasciatus mexicanus</name>
    <dbReference type="NCBI Taxonomy" id="7994"/>
    <lineage>
        <taxon>Eukaryota</taxon>
        <taxon>Metazoa</taxon>
        <taxon>Chordata</taxon>
        <taxon>Craniata</taxon>
        <taxon>Vertebrata</taxon>
        <taxon>Euteleostomi</taxon>
        <taxon>Actinopterygii</taxon>
        <taxon>Neopterygii</taxon>
        <taxon>Teleostei</taxon>
        <taxon>Ostariophysi</taxon>
        <taxon>Characiformes</taxon>
        <taxon>Characoidei</taxon>
        <taxon>Acestrorhamphidae</taxon>
        <taxon>Acestrorhamphinae</taxon>
        <taxon>Astyanax</taxon>
    </lineage>
</organism>
<evidence type="ECO:0000256" key="1">
    <source>
        <dbReference type="ARBA" id="ARBA00004251"/>
    </source>
</evidence>
<dbReference type="GO" id="GO:0042609">
    <property type="term" value="F:CD4 receptor binding"/>
    <property type="evidence" value="ECO:0007669"/>
    <property type="project" value="TreeGrafter"/>
</dbReference>
<dbReference type="InterPro" id="IPR007110">
    <property type="entry name" value="Ig-like_dom"/>
</dbReference>
<dbReference type="Pfam" id="PF24518">
    <property type="entry name" value="Ig_CD22"/>
    <property type="match status" value="1"/>
</dbReference>
<dbReference type="PANTHER" id="PTHR46958">
    <property type="entry name" value="B-CELL RECEPTOR CD22"/>
    <property type="match status" value="1"/>
</dbReference>
<dbReference type="CDD" id="cd00096">
    <property type="entry name" value="Ig"/>
    <property type="match status" value="2"/>
</dbReference>
<dbReference type="eggNOG" id="KOG4475">
    <property type="taxonomic scope" value="Eukaryota"/>
</dbReference>
<dbReference type="InterPro" id="IPR036179">
    <property type="entry name" value="Ig-like_dom_sf"/>
</dbReference>
<keyword evidence="6" id="KW-0130">Cell adhesion</keyword>
<accession>W5KH78</accession>
<evidence type="ECO:0000259" key="18">
    <source>
        <dbReference type="PROSITE" id="PS50835"/>
    </source>
</evidence>
<dbReference type="GO" id="GO:0033691">
    <property type="term" value="F:sialic acid binding"/>
    <property type="evidence" value="ECO:0007669"/>
    <property type="project" value="TreeGrafter"/>
</dbReference>
<dbReference type="GO" id="GO:0070062">
    <property type="term" value="C:extracellular exosome"/>
    <property type="evidence" value="ECO:0007669"/>
    <property type="project" value="TreeGrafter"/>
</dbReference>
<keyword evidence="10" id="KW-0393">Immunoglobulin domain</keyword>
<feature type="domain" description="Ig-like" evidence="18">
    <location>
        <begin position="420"/>
        <end position="507"/>
    </location>
</feature>
<keyword evidence="2" id="KW-1003">Cell membrane</keyword>
<keyword evidence="16" id="KW-1133">Transmembrane helix</keyword>
<comment type="similarity">
    <text evidence="11">Belongs to the immunoglobulin superfamily. SIGLEC (sialic acid binding Ig-like lectin) family.</text>
</comment>
<feature type="signal peptide" evidence="17">
    <location>
        <begin position="1"/>
        <end position="19"/>
    </location>
</feature>
<dbReference type="HOGENOM" id="CLU_292200_0_0_1"/>
<dbReference type="SMART" id="SM00409">
    <property type="entry name" value="IG"/>
    <property type="match status" value="8"/>
</dbReference>
<dbReference type="SUPFAM" id="SSF48726">
    <property type="entry name" value="Immunoglobulin"/>
    <property type="match status" value="7"/>
</dbReference>
<reference evidence="19" key="3">
    <citation type="submission" date="2025-08" db="UniProtKB">
        <authorList>
            <consortium name="Ensembl"/>
        </authorList>
    </citation>
    <scope>IDENTIFICATION</scope>
</reference>
<dbReference type="InterPro" id="IPR003599">
    <property type="entry name" value="Ig_sub"/>
</dbReference>
<evidence type="ECO:0000256" key="6">
    <source>
        <dbReference type="ARBA" id="ARBA00022889"/>
    </source>
</evidence>
<feature type="transmembrane region" description="Helical" evidence="16">
    <location>
        <begin position="786"/>
        <end position="807"/>
    </location>
</feature>
<dbReference type="GO" id="GO:0042113">
    <property type="term" value="P:B cell activation"/>
    <property type="evidence" value="ECO:0007669"/>
    <property type="project" value="TreeGrafter"/>
</dbReference>
<evidence type="ECO:0000256" key="17">
    <source>
        <dbReference type="SAM" id="SignalP"/>
    </source>
</evidence>
<dbReference type="Proteomes" id="UP000018467">
    <property type="component" value="Unassembled WGS sequence"/>
</dbReference>
<feature type="domain" description="Ig-like" evidence="18">
    <location>
        <begin position="515"/>
        <end position="598"/>
    </location>
</feature>
<keyword evidence="3 17" id="KW-0732">Signal</keyword>
<dbReference type="FunCoup" id="W5KH78">
    <property type="interactions" value="605"/>
</dbReference>
<dbReference type="GO" id="GO:0019903">
    <property type="term" value="F:protein phosphatase binding"/>
    <property type="evidence" value="ECO:0007669"/>
    <property type="project" value="TreeGrafter"/>
</dbReference>
<evidence type="ECO:0000256" key="7">
    <source>
        <dbReference type="ARBA" id="ARBA00023136"/>
    </source>
</evidence>
<dbReference type="Ensembl" id="ENSAMXT00000006940.2">
    <property type="protein sequence ID" value="ENSAMXP00000006940.2"/>
    <property type="gene ID" value="ENSAMXG00000006763.2"/>
</dbReference>
<dbReference type="InterPro" id="IPR003598">
    <property type="entry name" value="Ig_sub2"/>
</dbReference>
<evidence type="ECO:0000313" key="19">
    <source>
        <dbReference type="Ensembl" id="ENSAMXP00000006940.2"/>
    </source>
</evidence>
<evidence type="ECO:0000256" key="16">
    <source>
        <dbReference type="SAM" id="Phobius"/>
    </source>
</evidence>
<feature type="domain" description="Ig-like" evidence="18">
    <location>
        <begin position="603"/>
        <end position="690"/>
    </location>
</feature>
<dbReference type="Bgee" id="ENSAMXG00000006763">
    <property type="expression patterns" value="Expressed in bone element and 14 other cell types or tissues"/>
</dbReference>
<keyword evidence="5" id="KW-0677">Repeat</keyword>
<sequence length="997" mass="112518">MDAEWWLVFLLANLCSCSSQYEINIGEAEMLAADEGSCVTIDCIHTNTRTDKQLFWFKDAVYNKEKKIFEGTIVYSNRKDRPQTSGRHYAHRVQYQSNANYPKASCTLRINDLEKADSGNYSFRTIGSYYRYMSKHVSLTVKDNPCKVHIEPEDKQMLTEGNNVSLRCSTSAQCSHHPEWYKVISERVSEPMEVITNPETQDEGWNKITELKLSVTWEDNGRSFSCRPAGSKDDCQARNITLEVEYKPRETKVQNSPETVKEGDIITLFCSSKAHPNASFTWFKNNSLIQGGSSEYKKYNINPADSGNYSCQAKNYLGTDVSLPVWINVLYAPKDVRIKAETSDVKIGDTLHLTCSEQSSNPAPHAYSWYKDGVKLLETSSLLTITELKRSHSGWYHCEAENRIKSTASEKIQISVQYAPMNTYITGSSQIKLRSTFILTCLTDANPPAYHYSWYFKSEGTQQYFLLPQTTQSYQIEEVIIEDSGSYICNSKNIIGAGPNSTEFKFNVLYPPSQPNLTMVETIRDDEKLSISCTVKSYPAAEMTLSRITLQNPEDVLIIQDQTSTISFSGTVSEAHAGQYTCRAKNSEGQSHTTRELKVLYAPKDVQVLDVIGQNWKEGNNLELICTAHSEPTVSTYTWEKSSGKEIQSKSEKVGGTQKLNIYNLTPADSGHYFCTAGNELGYTRSASFEIRVKYGPNITITHNLTSLNDWDGKAPVSLTCNVDCYPPVTNYQWFTNEENTILSYDQTYIVYPQKQGTYYCVAKNEVGESTSHPVKLWFKGLFQQIFLWILISVFFLCILIVVILLVHRIVLTTESSDGTDSQSFFIPAIRARFLTGSQNNTRENLVMEGEMEPYSHRHNQSSSTARTYISANIQNHAGRSVPNIHTEYDAVKRPEAIQKDPAMSTVNYANLQIKNHNNPSKSVNSSCEAGPVYAVVSKKKQNTKVCVFICCALLIIWCVRFNLVDCSFKPHLNTARHTQSGNIKLLLSVLSKVTVH</sequence>
<reference evidence="20" key="1">
    <citation type="submission" date="2013-03" db="EMBL/GenBank/DDBJ databases">
        <authorList>
            <person name="Jeffery W."/>
            <person name="Warren W."/>
            <person name="Wilson R.K."/>
        </authorList>
    </citation>
    <scope>NUCLEOTIDE SEQUENCE</scope>
    <source>
        <strain evidence="20">female</strain>
    </source>
</reference>
<keyword evidence="7 16" id="KW-0472">Membrane</keyword>
<comment type="function">
    <text evidence="14">Most highly expressed siglec (sialic acid-binding immunoglobulin-like lectin) on B-cells that plays a role in various aspects of B-cell biology including differentiation, antigen presentation, and trafficking to bone marrow. Binds to alpha 2,6-linked sialic acid residues of surface molecules such as CD22 itself, CD45 and IgM in a cis configuration. Can also bind to ligands on other cells as an adhesion molecule in a trans configuration. Acts as an inhibitory coreceptor on the surface of B-cells and inhibits B-cell receptor induced signaling, characterized by inhibition of the calcium mobilization and cellular activation. Mechanistically, the immunoreceptor tyrosine-based inhibitory motif domain is phosphorylated by the Src kinase LYN, which in turn leads to the recruitment of the protein tyrosine phosphatase 1/PTPN6, leading to the negative regulation of BCR signaling. If this negative signaling from is of sufficient strength, apoptosis of the B-cell can be induced.</text>
</comment>
<evidence type="ECO:0000256" key="15">
    <source>
        <dbReference type="ARBA" id="ARBA00046458"/>
    </source>
</evidence>
<dbReference type="GO" id="GO:0009897">
    <property type="term" value="C:external side of plasma membrane"/>
    <property type="evidence" value="ECO:0007669"/>
    <property type="project" value="TreeGrafter"/>
</dbReference>
<evidence type="ECO:0000256" key="12">
    <source>
        <dbReference type="ARBA" id="ARBA00040106"/>
    </source>
</evidence>
<comment type="subcellular location">
    <subcellularLocation>
        <location evidence="1">Cell membrane</location>
        <topology evidence="1">Single-pass type I membrane protein</topology>
    </subcellularLocation>
</comment>
<dbReference type="GO" id="GO:0055037">
    <property type="term" value="C:recycling endosome"/>
    <property type="evidence" value="ECO:0007669"/>
    <property type="project" value="TreeGrafter"/>
</dbReference>
<dbReference type="InParanoid" id="W5KH78"/>
<dbReference type="Pfam" id="PF13927">
    <property type="entry name" value="Ig_3"/>
    <property type="match status" value="3"/>
</dbReference>
<feature type="domain" description="Ig-like" evidence="18">
    <location>
        <begin position="248"/>
        <end position="322"/>
    </location>
</feature>
<dbReference type="GO" id="GO:0007155">
    <property type="term" value="P:cell adhesion"/>
    <property type="evidence" value="ECO:0007669"/>
    <property type="project" value="UniProtKB-KW"/>
</dbReference>
<dbReference type="GO" id="GO:0005769">
    <property type="term" value="C:early endosome"/>
    <property type="evidence" value="ECO:0007669"/>
    <property type="project" value="TreeGrafter"/>
</dbReference>
<evidence type="ECO:0000256" key="11">
    <source>
        <dbReference type="ARBA" id="ARBA00038361"/>
    </source>
</evidence>
<feature type="chain" id="PRO_5017376032" description="B-cell receptor CD22" evidence="17">
    <location>
        <begin position="20"/>
        <end position="997"/>
    </location>
</feature>
<dbReference type="InterPro" id="IPR013783">
    <property type="entry name" value="Ig-like_fold"/>
</dbReference>
<dbReference type="PANTHER" id="PTHR46958:SF1">
    <property type="entry name" value="B-CELL RECEPTOR CD22"/>
    <property type="match status" value="1"/>
</dbReference>
<dbReference type="GO" id="GO:0030246">
    <property type="term" value="F:carbohydrate binding"/>
    <property type="evidence" value="ECO:0007669"/>
    <property type="project" value="UniProtKB-KW"/>
</dbReference>
<keyword evidence="4" id="KW-0430">Lectin</keyword>
<dbReference type="SMART" id="SM00408">
    <property type="entry name" value="IGc2"/>
    <property type="match status" value="6"/>
</dbReference>
<feature type="domain" description="Ig-like" evidence="18">
    <location>
        <begin position="333"/>
        <end position="415"/>
    </location>
</feature>
<evidence type="ECO:0000256" key="3">
    <source>
        <dbReference type="ARBA" id="ARBA00022729"/>
    </source>
</evidence>
<evidence type="ECO:0000256" key="13">
    <source>
        <dbReference type="ARBA" id="ARBA00041781"/>
    </source>
</evidence>
<evidence type="ECO:0000256" key="8">
    <source>
        <dbReference type="ARBA" id="ARBA00023157"/>
    </source>
</evidence>
<name>W5KH78_ASTMX</name>
<dbReference type="Gene3D" id="2.60.40.10">
    <property type="entry name" value="Immunoglobulins"/>
    <property type="match status" value="8"/>
</dbReference>
<evidence type="ECO:0000256" key="10">
    <source>
        <dbReference type="ARBA" id="ARBA00023319"/>
    </source>
</evidence>